<dbReference type="InParanoid" id="A0A5Q0BRM4"/>
<evidence type="ECO:0000259" key="5">
    <source>
        <dbReference type="PROSITE" id="PS51118"/>
    </source>
</evidence>
<dbReference type="Proteomes" id="UP000325755">
    <property type="component" value="Chromosome"/>
</dbReference>
<dbReference type="PANTHER" id="PTHR33204:SF37">
    <property type="entry name" value="HTH-TYPE TRANSCRIPTIONAL REGULATOR YODB"/>
    <property type="match status" value="1"/>
</dbReference>
<proteinExistence type="predicted"/>
<dbReference type="InterPro" id="IPR036388">
    <property type="entry name" value="WH-like_DNA-bd_sf"/>
</dbReference>
<dbReference type="GO" id="GO:0003677">
    <property type="term" value="F:DNA binding"/>
    <property type="evidence" value="ECO:0007669"/>
    <property type="project" value="UniProtKB-KW"/>
</dbReference>
<keyword evidence="3" id="KW-0804">Transcription</keyword>
<keyword evidence="7" id="KW-1185">Reference proteome</keyword>
<evidence type="ECO:0000256" key="2">
    <source>
        <dbReference type="ARBA" id="ARBA00023125"/>
    </source>
</evidence>
<dbReference type="PANTHER" id="PTHR33204">
    <property type="entry name" value="TRANSCRIPTIONAL REGULATOR, MARR FAMILY"/>
    <property type="match status" value="1"/>
</dbReference>
<evidence type="ECO:0000313" key="7">
    <source>
        <dbReference type="Proteomes" id="UP000325755"/>
    </source>
</evidence>
<gene>
    <name evidence="6" type="ORF">F6R98_02630</name>
</gene>
<evidence type="ECO:0000313" key="6">
    <source>
        <dbReference type="EMBL" id="QFY44911.1"/>
    </source>
</evidence>
<organism evidence="6 7">
    <name type="scientific">Candidatus Methylospira mobilis</name>
    <dbReference type="NCBI Taxonomy" id="1808979"/>
    <lineage>
        <taxon>Bacteria</taxon>
        <taxon>Pseudomonadati</taxon>
        <taxon>Pseudomonadota</taxon>
        <taxon>Gammaproteobacteria</taxon>
        <taxon>Methylococcales</taxon>
        <taxon>Methylococcaceae</taxon>
        <taxon>Candidatus Methylospira</taxon>
    </lineage>
</organism>
<accession>A0A5Q0BRM4</accession>
<evidence type="ECO:0000256" key="1">
    <source>
        <dbReference type="ARBA" id="ARBA00023015"/>
    </source>
</evidence>
<evidence type="ECO:0000256" key="3">
    <source>
        <dbReference type="ARBA" id="ARBA00023163"/>
    </source>
</evidence>
<dbReference type="InterPro" id="IPR036390">
    <property type="entry name" value="WH_DNA-bd_sf"/>
</dbReference>
<dbReference type="InterPro" id="IPR002577">
    <property type="entry name" value="HTH_HxlR"/>
</dbReference>
<dbReference type="Pfam" id="PF01638">
    <property type="entry name" value="HxlR"/>
    <property type="match status" value="1"/>
</dbReference>
<dbReference type="Gene3D" id="1.10.10.10">
    <property type="entry name" value="Winged helix-like DNA-binding domain superfamily/Winged helix DNA-binding domain"/>
    <property type="match status" value="1"/>
</dbReference>
<name>A0A5Q0BRM4_9GAMM</name>
<reference evidence="6 7" key="1">
    <citation type="submission" date="2019-09" db="EMBL/GenBank/DDBJ databases">
        <title>Ecophysiology of the spiral-shaped methanotroph Methylospira mobilis as revealed by the complete genome sequence.</title>
        <authorList>
            <person name="Oshkin I.Y."/>
            <person name="Dedysh S.N."/>
            <person name="Miroshnikov K."/>
            <person name="Danilova O.V."/>
            <person name="Hakobyan A."/>
            <person name="Liesack W."/>
        </authorList>
    </citation>
    <scope>NUCLEOTIDE SEQUENCE [LARGE SCALE GENOMIC DNA]</scope>
    <source>
        <strain evidence="6 7">Shm1</strain>
    </source>
</reference>
<keyword evidence="2" id="KW-0238">DNA-binding</keyword>
<keyword evidence="1" id="KW-0805">Transcription regulation</keyword>
<dbReference type="SUPFAM" id="SSF46785">
    <property type="entry name" value="Winged helix' DNA-binding domain"/>
    <property type="match status" value="1"/>
</dbReference>
<dbReference type="KEGG" id="mmob:F6R98_02630"/>
<dbReference type="AlphaFoldDB" id="A0A5Q0BRM4"/>
<dbReference type="PROSITE" id="PS51118">
    <property type="entry name" value="HTH_HXLR"/>
    <property type="match status" value="1"/>
</dbReference>
<sequence length="114" mass="12854">MHGLVSLLTGPWTTYILWLIRINGTLRFGQLKKQMPTISAKVLTARLRMLEEAGIIERHHEATIPPKVSYSFTRRGHELEALLDQINTLAVQWSGSEQTDGKSLSGNRAFSRPL</sequence>
<feature type="region of interest" description="Disordered" evidence="4">
    <location>
        <begin position="95"/>
        <end position="114"/>
    </location>
</feature>
<protein>
    <submittedName>
        <fullName evidence="6">Winged helix-turn-helix transcriptional regulator</fullName>
    </submittedName>
</protein>
<evidence type="ECO:0000256" key="4">
    <source>
        <dbReference type="SAM" id="MobiDB-lite"/>
    </source>
</evidence>
<feature type="compositionally biased region" description="Polar residues" evidence="4">
    <location>
        <begin position="95"/>
        <end position="108"/>
    </location>
</feature>
<dbReference type="EMBL" id="CP044205">
    <property type="protein sequence ID" value="QFY44911.1"/>
    <property type="molecule type" value="Genomic_DNA"/>
</dbReference>
<feature type="domain" description="HTH hxlR-type" evidence="5">
    <location>
        <begin position="1"/>
        <end position="98"/>
    </location>
</feature>
<dbReference type="OrthoDB" id="9807069at2"/>
<dbReference type="FunCoup" id="A0A5Q0BRM4">
    <property type="interactions" value="49"/>
</dbReference>